<keyword evidence="5" id="KW-1185">Reference proteome</keyword>
<evidence type="ECO:0000259" key="2">
    <source>
        <dbReference type="Pfam" id="PF13966"/>
    </source>
</evidence>
<feature type="compositionally biased region" description="Low complexity" evidence="1">
    <location>
        <begin position="1118"/>
        <end position="1127"/>
    </location>
</feature>
<accession>A0ABQ5CMJ2</accession>
<dbReference type="InterPro" id="IPR058594">
    <property type="entry name" value="PB1-like_dom_pln"/>
</dbReference>
<sequence>MAGGLHQHLVGLIGGQVSAVNVVDIDEFCLHDLKDMVVKLGYSVENLMYCHFLIPSLGLDYGLHSLNVNADVLEMAKYVKDYKIILVYVEHRSSNVDTSIFVTPKKGVVIAVDNHLRKAPIEIDSSPDPSSSVEALIVVECAKDPFEELDDILGNNSIVDDVLELEMLFETEGVGPVGKFKEVEVDADNESKKKRVTQKEIIQWISGSFRRVPRSGAEQAQMEELIVLLEGTTLGNSNDRWYWSLEGSGIFSVSSIRQAIDDSRLPVVSSQTRWIMEVPIKINIHAWKVRLDCLPTRLNLSSRGLDIPSILCPTCGVIVETTSHVFFQCELAKDLFRMVCNWWNVAFREVYSFDDWVLWINSIRLSTKLKNLLQGSTLSLFVSFFVPPSSLTHAIPEVVLHCLIMVKLSVDLNKLKDSSKTDKTTQNGRTPKSLTLEIHHGGWFTPTPSRSYWWTDLDYGLHSLNVDAGVLEMAKYVKDYKIILVPDVNRNLTPMCHRNLKKEWERPSSSVEALIVVECAKDPFEELDDILGVGPVGKFKEVEVDADNESKKKSDTEGDYTMDSDSEDLDYDPKHDDVFDDDEHIVEEVHVNMNNFKLTADPKHDTSIGGVDVQDDDLDVIDYDSFDNELDDGIDSERRMQLRELRRIGKQKKQGRQLILVKNDNERVRVRCEGTILALVPYVAIDNKTDKNVFSQTKGGPAIRENINSGKQNNLDHVIKSLTTNLDILVRAVQDQMQKQSDVGSILTSVWVDANNEIYSVAYDVVEAESKASWCWFLNLLGENLGIEANFNYTFISDRQKPLQNAAKATSEGKFKKKMDELKSFNSDAYDWLMKITLEQWSKAYFSGRAKCDILINNIYEKVITKTVGPLTPSMIKMFDAIKKMLLSTMFNGMELTGILCKHVVAAIYNMSENSVGVGIPEQWVHAAYRLDTWAHVYSFKVNPCNGRDMWPVVESRTVIIPPLYKPPIGRLPKKRKQSNVEIASQSASSSKLYKKGKSVSCGKCGNVGHNRKGCRGQGGGFSQAGARKVSDQAAGATNVSGQAAGARKVFGQAVGATNVSGKAAGARKVSGQAASSRKVSGQAADARKASSQPSAAQSTTKQGPRQGKSTKRQMPPNSKSNTSSSSCFPAQAPSCQLPTYSSLLKNPVLSSILYDTWKDLPQPK</sequence>
<feature type="region of interest" description="Disordered" evidence="1">
    <location>
        <begin position="545"/>
        <end position="571"/>
    </location>
</feature>
<organism evidence="4 5">
    <name type="scientific">Tanacetum coccineum</name>
    <dbReference type="NCBI Taxonomy" id="301880"/>
    <lineage>
        <taxon>Eukaryota</taxon>
        <taxon>Viridiplantae</taxon>
        <taxon>Streptophyta</taxon>
        <taxon>Embryophyta</taxon>
        <taxon>Tracheophyta</taxon>
        <taxon>Spermatophyta</taxon>
        <taxon>Magnoliopsida</taxon>
        <taxon>eudicotyledons</taxon>
        <taxon>Gunneridae</taxon>
        <taxon>Pentapetalae</taxon>
        <taxon>asterids</taxon>
        <taxon>campanulids</taxon>
        <taxon>Asterales</taxon>
        <taxon>Asteraceae</taxon>
        <taxon>Asteroideae</taxon>
        <taxon>Anthemideae</taxon>
        <taxon>Anthemidinae</taxon>
        <taxon>Tanacetum</taxon>
    </lineage>
</organism>
<evidence type="ECO:0000259" key="3">
    <source>
        <dbReference type="Pfam" id="PF26130"/>
    </source>
</evidence>
<reference evidence="4" key="1">
    <citation type="journal article" date="2022" name="Int. J. Mol. Sci.">
        <title>Draft Genome of Tanacetum Coccineum: Genomic Comparison of Closely Related Tanacetum-Family Plants.</title>
        <authorList>
            <person name="Yamashiro T."/>
            <person name="Shiraishi A."/>
            <person name="Nakayama K."/>
            <person name="Satake H."/>
        </authorList>
    </citation>
    <scope>NUCLEOTIDE SEQUENCE</scope>
</reference>
<gene>
    <name evidence="4" type="ORF">Tco_0907592</name>
</gene>
<dbReference type="Proteomes" id="UP001151760">
    <property type="component" value="Unassembled WGS sequence"/>
</dbReference>
<dbReference type="PANTHER" id="PTHR31973">
    <property type="entry name" value="POLYPROTEIN, PUTATIVE-RELATED"/>
    <property type="match status" value="1"/>
</dbReference>
<comment type="caution">
    <text evidence="4">The sequence shown here is derived from an EMBL/GenBank/DDBJ whole genome shotgun (WGS) entry which is preliminary data.</text>
</comment>
<proteinExistence type="predicted"/>
<feature type="domain" description="Reverse transcriptase zinc-binding" evidence="2">
    <location>
        <begin position="251"/>
        <end position="334"/>
    </location>
</feature>
<dbReference type="Pfam" id="PF26130">
    <property type="entry name" value="PB1-like"/>
    <property type="match status" value="1"/>
</dbReference>
<evidence type="ECO:0000313" key="4">
    <source>
        <dbReference type="EMBL" id="GJT27317.1"/>
    </source>
</evidence>
<evidence type="ECO:0000256" key="1">
    <source>
        <dbReference type="SAM" id="MobiDB-lite"/>
    </source>
</evidence>
<reference evidence="4" key="2">
    <citation type="submission" date="2022-01" db="EMBL/GenBank/DDBJ databases">
        <authorList>
            <person name="Yamashiro T."/>
            <person name="Shiraishi A."/>
            <person name="Satake H."/>
            <person name="Nakayama K."/>
        </authorList>
    </citation>
    <scope>NUCLEOTIDE SEQUENCE</scope>
</reference>
<name>A0ABQ5CMJ2_9ASTR</name>
<protein>
    <submittedName>
        <fullName evidence="4">Mutator type transposase</fullName>
    </submittedName>
</protein>
<dbReference type="InterPro" id="IPR026960">
    <property type="entry name" value="RVT-Znf"/>
</dbReference>
<feature type="compositionally biased region" description="Basic and acidic residues" evidence="1">
    <location>
        <begin position="545"/>
        <end position="556"/>
    </location>
</feature>
<evidence type="ECO:0000313" key="5">
    <source>
        <dbReference type="Proteomes" id="UP001151760"/>
    </source>
</evidence>
<feature type="compositionally biased region" description="Low complexity" evidence="1">
    <location>
        <begin position="1090"/>
        <end position="1103"/>
    </location>
</feature>
<feature type="domain" description="PB1-like" evidence="3">
    <location>
        <begin position="13"/>
        <end position="91"/>
    </location>
</feature>
<feature type="region of interest" description="Disordered" evidence="1">
    <location>
        <begin position="1061"/>
        <end position="1133"/>
    </location>
</feature>
<feature type="compositionally biased region" description="Acidic residues" evidence="1">
    <location>
        <begin position="557"/>
        <end position="570"/>
    </location>
</feature>
<dbReference type="Pfam" id="PF13966">
    <property type="entry name" value="zf-RVT"/>
    <property type="match status" value="1"/>
</dbReference>
<dbReference type="PANTHER" id="PTHR31973:SF190">
    <property type="entry name" value="MULE TRANSPOSASE DOMAIN-CONTAINING PROTEIN"/>
    <property type="match status" value="1"/>
</dbReference>
<dbReference type="EMBL" id="BQNB010014367">
    <property type="protein sequence ID" value="GJT27317.1"/>
    <property type="molecule type" value="Genomic_DNA"/>
</dbReference>